<feature type="domain" description="Transposase (putative) gypsy type" evidence="1">
    <location>
        <begin position="5"/>
        <end position="66"/>
    </location>
</feature>
<dbReference type="AlphaFoldDB" id="A0AA88JHV4"/>
<protein>
    <recommendedName>
        <fullName evidence="1">Transposase (putative) gypsy type domain-containing protein</fullName>
    </recommendedName>
</protein>
<keyword evidence="3" id="KW-1185">Reference proteome</keyword>
<proteinExistence type="predicted"/>
<dbReference type="EMBL" id="BTGU01011077">
    <property type="protein sequence ID" value="GMN74975.1"/>
    <property type="molecule type" value="Genomic_DNA"/>
</dbReference>
<accession>A0AA88JHV4</accession>
<evidence type="ECO:0000259" key="1">
    <source>
        <dbReference type="Pfam" id="PF04195"/>
    </source>
</evidence>
<name>A0AA88JHV4_FICCA</name>
<gene>
    <name evidence="2" type="ORF">TIFTF001_052496</name>
</gene>
<dbReference type="Pfam" id="PF04195">
    <property type="entry name" value="Transposase_28"/>
    <property type="match status" value="1"/>
</dbReference>
<sequence>MYMIYFECGLRLPIHHLIIQSMHHYQLAIPQLMPNEIRVFLGLIVITDEAGIKLSVNDFLAFYYLQENSKDHGRYSMYPR</sequence>
<organism evidence="2 3">
    <name type="scientific">Ficus carica</name>
    <name type="common">Common fig</name>
    <dbReference type="NCBI Taxonomy" id="3494"/>
    <lineage>
        <taxon>Eukaryota</taxon>
        <taxon>Viridiplantae</taxon>
        <taxon>Streptophyta</taxon>
        <taxon>Embryophyta</taxon>
        <taxon>Tracheophyta</taxon>
        <taxon>Spermatophyta</taxon>
        <taxon>Magnoliopsida</taxon>
        <taxon>eudicotyledons</taxon>
        <taxon>Gunneridae</taxon>
        <taxon>Pentapetalae</taxon>
        <taxon>rosids</taxon>
        <taxon>fabids</taxon>
        <taxon>Rosales</taxon>
        <taxon>Moraceae</taxon>
        <taxon>Ficeae</taxon>
        <taxon>Ficus</taxon>
    </lineage>
</organism>
<reference evidence="2" key="1">
    <citation type="submission" date="2023-07" db="EMBL/GenBank/DDBJ databases">
        <title>draft genome sequence of fig (Ficus carica).</title>
        <authorList>
            <person name="Takahashi T."/>
            <person name="Nishimura K."/>
        </authorList>
    </citation>
    <scope>NUCLEOTIDE SEQUENCE</scope>
</reference>
<dbReference type="Proteomes" id="UP001187192">
    <property type="component" value="Unassembled WGS sequence"/>
</dbReference>
<dbReference type="InterPro" id="IPR007321">
    <property type="entry name" value="Transposase_28"/>
</dbReference>
<evidence type="ECO:0000313" key="3">
    <source>
        <dbReference type="Proteomes" id="UP001187192"/>
    </source>
</evidence>
<comment type="caution">
    <text evidence="2">The sequence shown here is derived from an EMBL/GenBank/DDBJ whole genome shotgun (WGS) entry which is preliminary data.</text>
</comment>
<evidence type="ECO:0000313" key="2">
    <source>
        <dbReference type="EMBL" id="GMN74975.1"/>
    </source>
</evidence>